<keyword evidence="1" id="KW-0472">Membrane</keyword>
<dbReference type="AlphaFoldDB" id="A0A927FY14"/>
<dbReference type="Pfam" id="PF07784">
    <property type="entry name" value="DUF1622"/>
    <property type="match status" value="1"/>
</dbReference>
<dbReference type="Proteomes" id="UP000654108">
    <property type="component" value="Unassembled WGS sequence"/>
</dbReference>
<dbReference type="EMBL" id="JACYFU010000003">
    <property type="protein sequence ID" value="MBD8066096.1"/>
    <property type="molecule type" value="Genomic_DNA"/>
</dbReference>
<dbReference type="PANTHER" id="PTHR38468:SF1">
    <property type="entry name" value="SLL0939 PROTEIN"/>
    <property type="match status" value="1"/>
</dbReference>
<protein>
    <submittedName>
        <fullName evidence="2">DUF1622 domain-containing protein</fullName>
    </submittedName>
</protein>
<keyword evidence="3" id="KW-1185">Reference proteome</keyword>
<dbReference type="PANTHER" id="PTHR38468">
    <property type="entry name" value="SLL0939 PROTEIN"/>
    <property type="match status" value="1"/>
</dbReference>
<sequence>METIFAGTLHGTTRAIEACGVAVIVIGAIVAGVTFVRHRNAENSYRELRSTLGRAILLGLELLVAADIINTVAIAPSLTSLAVLAGIVVIRTFLSLSLEVEIEGRWPWQRPKT</sequence>
<dbReference type="InterPro" id="IPR012427">
    <property type="entry name" value="DUF1622"/>
</dbReference>
<proteinExistence type="predicted"/>
<evidence type="ECO:0000256" key="1">
    <source>
        <dbReference type="SAM" id="Phobius"/>
    </source>
</evidence>
<feature type="transmembrane region" description="Helical" evidence="1">
    <location>
        <begin position="15"/>
        <end position="36"/>
    </location>
</feature>
<evidence type="ECO:0000313" key="3">
    <source>
        <dbReference type="Proteomes" id="UP000654108"/>
    </source>
</evidence>
<feature type="transmembrane region" description="Helical" evidence="1">
    <location>
        <begin position="56"/>
        <end position="75"/>
    </location>
</feature>
<comment type="caution">
    <text evidence="2">The sequence shown here is derived from an EMBL/GenBank/DDBJ whole genome shotgun (WGS) entry which is preliminary data.</text>
</comment>
<keyword evidence="1" id="KW-0812">Transmembrane</keyword>
<name>A0A927FY14_9HYPH</name>
<dbReference type="RefSeq" id="WP_191775524.1">
    <property type="nucleotide sequence ID" value="NZ_JACYFU010000003.1"/>
</dbReference>
<evidence type="ECO:0000313" key="2">
    <source>
        <dbReference type="EMBL" id="MBD8066096.1"/>
    </source>
</evidence>
<accession>A0A927FY14</accession>
<reference evidence="2" key="1">
    <citation type="submission" date="2020-09" db="EMBL/GenBank/DDBJ databases">
        <title>Genome seq and assembly of Devosia sp.</title>
        <authorList>
            <person name="Chhetri G."/>
        </authorList>
    </citation>
    <scope>NUCLEOTIDE SEQUENCE</scope>
    <source>
        <strain evidence="2">PTR5</strain>
    </source>
</reference>
<keyword evidence="1" id="KW-1133">Transmembrane helix</keyword>
<gene>
    <name evidence="2" type="ORF">IC608_11495</name>
</gene>
<feature type="transmembrane region" description="Helical" evidence="1">
    <location>
        <begin position="81"/>
        <end position="100"/>
    </location>
</feature>
<organism evidence="2 3">
    <name type="scientific">Devosia oryzisoli</name>
    <dbReference type="NCBI Taxonomy" id="2774138"/>
    <lineage>
        <taxon>Bacteria</taxon>
        <taxon>Pseudomonadati</taxon>
        <taxon>Pseudomonadota</taxon>
        <taxon>Alphaproteobacteria</taxon>
        <taxon>Hyphomicrobiales</taxon>
        <taxon>Devosiaceae</taxon>
        <taxon>Devosia</taxon>
    </lineage>
</organism>